<evidence type="ECO:0000256" key="2">
    <source>
        <dbReference type="ARBA" id="ARBA00023239"/>
    </source>
</evidence>
<dbReference type="GO" id="GO:0061595">
    <property type="term" value="F:6-deoxy-6-sulfofructose-1-phosphate aldolase activity"/>
    <property type="evidence" value="ECO:0007669"/>
    <property type="project" value="TreeGrafter"/>
</dbReference>
<reference evidence="4" key="1">
    <citation type="journal article" date="2014" name="BMC Genomics">
        <title>Genome sequencing of two Neorhizobium galegae strains reveals a noeT gene responsible for the unusual acetylation of the nodulation factors.</title>
        <authorList>
            <person name="Osterman J."/>
            <person name="Marsh J."/>
            <person name="Laine P.K."/>
            <person name="Zeng Z."/>
            <person name="Alatalo E."/>
            <person name="Sullivan J.T."/>
            <person name="Young J.P."/>
            <person name="Thomas-Oates J."/>
            <person name="Paulin L."/>
            <person name="Lindstrom K."/>
        </authorList>
    </citation>
    <scope>NUCLEOTIDE SEQUENCE [LARGE SCALE GENOMIC DNA]</scope>
    <source>
        <strain evidence="4">HAMBI 1141</strain>
        <plasmid evidence="4">II</plasmid>
    </source>
</reference>
<accession>A0A068TIR7</accession>
<dbReference type="InterPro" id="IPR050552">
    <property type="entry name" value="LacD_aldolase"/>
</dbReference>
<dbReference type="Proteomes" id="UP000028186">
    <property type="component" value="Plasmid pHAMBI1141a"/>
</dbReference>
<dbReference type="PATRIC" id="fig|1028801.3.peg.5732"/>
<keyword evidence="2" id="KW-0456">Lyase</keyword>
<protein>
    <submittedName>
        <fullName evidence="3">Tagatose 1,6-diphosphate aldolase 1</fullName>
    </submittedName>
</protein>
<dbReference type="SMART" id="SM01133">
    <property type="entry name" value="DeoC"/>
    <property type="match status" value="1"/>
</dbReference>
<dbReference type="Pfam" id="PF01791">
    <property type="entry name" value="DeoC"/>
    <property type="match status" value="1"/>
</dbReference>
<evidence type="ECO:0000313" key="4">
    <source>
        <dbReference type="Proteomes" id="UP000028186"/>
    </source>
</evidence>
<dbReference type="SUPFAM" id="SSF51569">
    <property type="entry name" value="Aldolase"/>
    <property type="match status" value="1"/>
</dbReference>
<dbReference type="eggNOG" id="COG3684">
    <property type="taxonomic scope" value="Bacteria"/>
</dbReference>
<dbReference type="PANTHER" id="PTHR39340:SF1">
    <property type="entry name" value="SULFOFRUCTOSEPHOSPHATE ALDOLASE"/>
    <property type="match status" value="1"/>
</dbReference>
<gene>
    <name evidence="3" type="ORF">RG1141_PA11240</name>
</gene>
<name>A0A068TIR7_NEOGA</name>
<dbReference type="AlphaFoldDB" id="A0A068TIR7"/>
<comment type="similarity">
    <text evidence="1">Belongs to the aldolase LacD family.</text>
</comment>
<geneLocation type="plasmid" evidence="4">
    <name>II</name>
</geneLocation>
<keyword evidence="3" id="KW-0614">Plasmid</keyword>
<dbReference type="InterPro" id="IPR002915">
    <property type="entry name" value="DeoC/FbaB/LacD_aldolase"/>
</dbReference>
<dbReference type="HOGENOM" id="CLU_058971_0_0_5"/>
<sequence>MNITPGKLWGLRRLADENGRFKMLAMDQTGPIVNPIKAALNVAHAPYHHIAAVKRLLGTYLAPKASAVLIDPPLGYSATVDGISARKGLLVATEWATWEVTKNGRKSQNIPGWNPGVIRKIGGDGVKVNLWFRADVSDDVKEHQLAYLNSVKRDCRENDIPFILEFLVYPFPDETQEAFNARRVELVAGSLADTDIMNPEGVDVYKLEPPTETVDVPDPDAPDAARIQKRFDDMAKGLGRPWVLLSAGSTPEDFLRLLTYAYRAGASGYLAGRAIWSKAFSNFPDMAAMEKALADQAPRIMDDLNALTDRMATPWRENRNWENSVTASPAGEDFAPRYADFARTGNLVA</sequence>
<organism evidence="3 4">
    <name type="scientific">Neorhizobium galegae bv. officinalis bv. officinalis str. HAMBI 1141</name>
    <dbReference type="NCBI Taxonomy" id="1028801"/>
    <lineage>
        <taxon>Bacteria</taxon>
        <taxon>Pseudomonadati</taxon>
        <taxon>Pseudomonadota</taxon>
        <taxon>Alphaproteobacteria</taxon>
        <taxon>Hyphomicrobiales</taxon>
        <taxon>Rhizobiaceae</taxon>
        <taxon>Rhizobium/Agrobacterium group</taxon>
        <taxon>Neorhizobium</taxon>
    </lineage>
</organism>
<evidence type="ECO:0000313" key="3">
    <source>
        <dbReference type="EMBL" id="CDN57956.1"/>
    </source>
</evidence>
<dbReference type="PANTHER" id="PTHR39340">
    <property type="entry name" value="SULFOFRUCTOSEPHOSPHATE ALDOLASE"/>
    <property type="match status" value="1"/>
</dbReference>
<dbReference type="GO" id="GO:1902777">
    <property type="term" value="P:6-sulfoquinovose(1-) catabolic process"/>
    <property type="evidence" value="ECO:0007669"/>
    <property type="project" value="TreeGrafter"/>
</dbReference>
<dbReference type="NCBIfam" id="NF009498">
    <property type="entry name" value="PRK12858.1"/>
    <property type="match status" value="1"/>
</dbReference>
<evidence type="ECO:0000256" key="1">
    <source>
        <dbReference type="ARBA" id="ARBA00008679"/>
    </source>
</evidence>
<dbReference type="KEGG" id="ngl:RG1141_PA11240"/>
<dbReference type="EMBL" id="HG938356">
    <property type="protein sequence ID" value="CDN57956.1"/>
    <property type="molecule type" value="Genomic_DNA"/>
</dbReference>
<proteinExistence type="inferred from homology"/>
<dbReference type="InterPro" id="IPR013785">
    <property type="entry name" value="Aldolase_TIM"/>
</dbReference>
<dbReference type="Gene3D" id="3.20.20.70">
    <property type="entry name" value="Aldolase class I"/>
    <property type="match status" value="1"/>
</dbReference>